<evidence type="ECO:0000256" key="2">
    <source>
        <dbReference type="ARBA" id="ARBA00023277"/>
    </source>
</evidence>
<feature type="domain" description="Glycosyl transferase family 1" evidence="4">
    <location>
        <begin position="668"/>
        <end position="822"/>
    </location>
</feature>
<feature type="domain" description="1,4-alpha-glucan branching enzyme C-terminal" evidence="6">
    <location>
        <begin position="341"/>
        <end position="440"/>
    </location>
</feature>
<dbReference type="InterPro" id="IPR004300">
    <property type="entry name" value="Glyco_hydro_57_N"/>
</dbReference>
<dbReference type="InterPro" id="IPR027291">
    <property type="entry name" value="Glyco_hydro_38_N_sf"/>
</dbReference>
<dbReference type="InterPro" id="IPR037090">
    <property type="entry name" value="57_glycoside_trans_central"/>
</dbReference>
<dbReference type="InterPro" id="IPR028995">
    <property type="entry name" value="Glyco_hydro_57/38_cen_sf"/>
</dbReference>
<dbReference type="InterPro" id="IPR011330">
    <property type="entry name" value="Glyco_hydro/deAcase_b/a-brl"/>
</dbReference>
<proteinExistence type="inferred from homology"/>
<dbReference type="InterPro" id="IPR028098">
    <property type="entry name" value="Glyco_trans_4-like_N"/>
</dbReference>
<dbReference type="Gene3D" id="3.40.50.2000">
    <property type="entry name" value="Glycogen Phosphorylase B"/>
    <property type="match status" value="2"/>
</dbReference>
<dbReference type="CDD" id="cd03801">
    <property type="entry name" value="GT4_PimA-like"/>
    <property type="match status" value="1"/>
</dbReference>
<keyword evidence="2 3" id="KW-0119">Carbohydrate metabolism</keyword>
<evidence type="ECO:0000256" key="1">
    <source>
        <dbReference type="ARBA" id="ARBA00006821"/>
    </source>
</evidence>
<evidence type="ECO:0000259" key="5">
    <source>
        <dbReference type="Pfam" id="PF03065"/>
    </source>
</evidence>
<evidence type="ECO:0000256" key="3">
    <source>
        <dbReference type="RuleBase" id="RU361196"/>
    </source>
</evidence>
<dbReference type="InterPro" id="IPR001296">
    <property type="entry name" value="Glyco_trans_1"/>
</dbReference>
<sequence>MEKGSLSIVLHAHLPFAPQAQPEGSAEERRLFEAATDVMLPLLEVLDGLARDRVPGRLALALSPTLLAMLSDPSLQARYLAHLDRLIRLAEQEPLVREEADKLRQARTRLTDTYGGSLVAGFKALADAGRLELVTSAATHAFLPYLRTEQALRAQIGAAVRAHAALLGTAPAGIWLPGGGYADGLDRVLRECGLGYFIVEAHSFRHADPQPAGGLHAPVRTPGGMLAFARDPDTDGEDFAAAWAGRAEAAQPGTGKAPVVTACFDLLSASWRLDGAARLDRLCRTLAEADGPLAPTSPGAYLQAQAGTRYEECRPSFASAGSGGYGDAWLNGANQWIYRRLHEMEAQMIGLADRHADARGLVRRALDQAARELLLAQEGDLALRMGDAGTKDDAERRFDAHAGRFRTLRCMLRGGIIDERWLRGIERRDAAFPALDYRLYASGAEVRTLGARVPASSGRALRVLMLAWEYPPFVVGGLSRHVYDLGRKLAEQGTEVHVVTCHADGRPAYERDGGVRVHRLRTYQHEGLPFMDWIFQLNLAMADYVADLIADGAAFDVVHAHDWLVHQAAKTLKHRFGLPLVATVHATEHGRNQGIRTWLQRTIHHREWELCYEAWRVIVCSHAMERELRELFSVPADKLDVIPNGVEPALIQAADDGSADRAAFALPHEKIVFFVGRLVREKGVHVLLESAPEVLAACPDAKFVIAGKGPMQEELRARAAELGIGDKVLFAGFIDDAARNRLLRAAYAAAFPSLYEPFGIVALEAMAANVPVVVSGTGGLAEIVADGEDGYTALPGDAHSLASRLILLLRDENNAAAMAANALRKAATVYDWGAIAERTAAVYRRVLREQSQLYYSREAAAAIEPTEGSR</sequence>
<keyword evidence="9" id="KW-1185">Reference proteome</keyword>
<evidence type="ECO:0000259" key="7">
    <source>
        <dbReference type="Pfam" id="PF13439"/>
    </source>
</evidence>
<feature type="domain" description="Glycosyltransferase subfamily 4-like N-terminal" evidence="7">
    <location>
        <begin position="475"/>
        <end position="649"/>
    </location>
</feature>
<dbReference type="Gene3D" id="1.20.1430.10">
    <property type="entry name" value="Families 57/38 glycoside transferase, middle domain"/>
    <property type="match status" value="1"/>
</dbReference>
<dbReference type="SUPFAM" id="SSF88713">
    <property type="entry name" value="Glycoside hydrolase/deacetylase"/>
    <property type="match status" value="1"/>
</dbReference>
<gene>
    <name evidence="8" type="ORF">I8J29_16955</name>
</gene>
<organism evidence="8 9">
    <name type="scientific">Paenibacillus artemisiicola</name>
    <dbReference type="NCBI Taxonomy" id="1172618"/>
    <lineage>
        <taxon>Bacteria</taxon>
        <taxon>Bacillati</taxon>
        <taxon>Bacillota</taxon>
        <taxon>Bacilli</taxon>
        <taxon>Bacillales</taxon>
        <taxon>Paenibacillaceae</taxon>
        <taxon>Paenibacillus</taxon>
    </lineage>
</organism>
<evidence type="ECO:0000313" key="9">
    <source>
        <dbReference type="Proteomes" id="UP000670947"/>
    </source>
</evidence>
<comment type="caution">
    <text evidence="8">The sequence shown here is derived from an EMBL/GenBank/DDBJ whole genome shotgun (WGS) entry which is preliminary data.</text>
</comment>
<dbReference type="Pfam" id="PF13439">
    <property type="entry name" value="Glyco_transf_4"/>
    <property type="match status" value="1"/>
</dbReference>
<dbReference type="Proteomes" id="UP000670947">
    <property type="component" value="Unassembled WGS sequence"/>
</dbReference>
<reference evidence="8 9" key="1">
    <citation type="submission" date="2021-03" db="EMBL/GenBank/DDBJ databases">
        <title>Paenibacillus artemisicola MWE-103 whole genome sequence.</title>
        <authorList>
            <person name="Ham Y.J."/>
        </authorList>
    </citation>
    <scope>NUCLEOTIDE SEQUENCE [LARGE SCALE GENOMIC DNA]</scope>
    <source>
        <strain evidence="8 9">MWE-103</strain>
    </source>
</reference>
<dbReference type="PANTHER" id="PTHR41695">
    <property type="entry name" value="1,4-ALPHA-GLUCAN BRANCHING ENZYME RV3031-RELATED"/>
    <property type="match status" value="1"/>
</dbReference>
<dbReference type="Gene3D" id="3.20.110.10">
    <property type="entry name" value="Glycoside hydrolase 38, N terminal domain"/>
    <property type="match status" value="1"/>
</dbReference>
<dbReference type="EMBL" id="JAGGDJ010000013">
    <property type="protein sequence ID" value="MBO7745898.1"/>
    <property type="molecule type" value="Genomic_DNA"/>
</dbReference>
<evidence type="ECO:0000259" key="6">
    <source>
        <dbReference type="Pfam" id="PF09210"/>
    </source>
</evidence>
<comment type="similarity">
    <text evidence="1 3">Belongs to the glycosyl hydrolase 57 family.</text>
</comment>
<accession>A0ABS3WC65</accession>
<dbReference type="Pfam" id="PF09210">
    <property type="entry name" value="BE_C"/>
    <property type="match status" value="1"/>
</dbReference>
<protein>
    <submittedName>
        <fullName evidence="8">DUF1957 domain-containing protein</fullName>
    </submittedName>
</protein>
<evidence type="ECO:0000259" key="4">
    <source>
        <dbReference type="Pfam" id="PF00534"/>
    </source>
</evidence>
<dbReference type="Pfam" id="PF03065">
    <property type="entry name" value="Glyco_hydro_57"/>
    <property type="match status" value="1"/>
</dbReference>
<dbReference type="RefSeq" id="WP_208848720.1">
    <property type="nucleotide sequence ID" value="NZ_JAGGDJ010000013.1"/>
</dbReference>
<name>A0ABS3WC65_9BACL</name>
<dbReference type="InterPro" id="IPR040042">
    <property type="entry name" value="Branching_enz_MT3115-like"/>
</dbReference>
<dbReference type="InterPro" id="IPR015293">
    <property type="entry name" value="BE_C"/>
</dbReference>
<evidence type="ECO:0000313" key="8">
    <source>
        <dbReference type="EMBL" id="MBO7745898.1"/>
    </source>
</evidence>
<feature type="domain" description="Glycoside hydrolase family 57 N-terminal" evidence="5">
    <location>
        <begin position="8"/>
        <end position="232"/>
    </location>
</feature>
<dbReference type="SUPFAM" id="SSF53756">
    <property type="entry name" value="UDP-Glycosyltransferase/glycogen phosphorylase"/>
    <property type="match status" value="1"/>
</dbReference>
<dbReference type="SUPFAM" id="SSF88688">
    <property type="entry name" value="Families 57/38 glycoside transferase middle domain"/>
    <property type="match status" value="1"/>
</dbReference>
<dbReference type="Pfam" id="PF00534">
    <property type="entry name" value="Glycos_transf_1"/>
    <property type="match status" value="1"/>
</dbReference>
<dbReference type="PANTHER" id="PTHR41695:SF1">
    <property type="entry name" value="1,4-ALPHA-GLUCAN BRANCHING ENZYME TK1436"/>
    <property type="match status" value="1"/>
</dbReference>